<dbReference type="EC" id="3.6.3.-" evidence="6"/>
<dbReference type="PANTHER" id="PTHR43875">
    <property type="entry name" value="MALTODEXTRIN IMPORT ATP-BINDING PROTEIN MSMX"/>
    <property type="match status" value="1"/>
</dbReference>
<dbReference type="GO" id="GO:0005524">
    <property type="term" value="F:ATP binding"/>
    <property type="evidence" value="ECO:0007669"/>
    <property type="project" value="UniProtKB-KW"/>
</dbReference>
<gene>
    <name evidence="6" type="primary">sugC_2</name>
    <name evidence="6" type="ORF">ERYAMS2_01241</name>
    <name evidence="5" type="ORF">ERYAMS_00947</name>
</gene>
<dbReference type="Pfam" id="PF08402">
    <property type="entry name" value="TOBE_2"/>
    <property type="match status" value="1"/>
</dbReference>
<dbReference type="InterPro" id="IPR017871">
    <property type="entry name" value="ABC_transporter-like_CS"/>
</dbReference>
<dbReference type="InterPro" id="IPR047641">
    <property type="entry name" value="ABC_transpr_MalK/UgpC-like"/>
</dbReference>
<dbReference type="Proteomes" id="UP001154111">
    <property type="component" value="Chromosome"/>
</dbReference>
<dbReference type="EMBL" id="OW659496">
    <property type="protein sequence ID" value="CAH2762486.1"/>
    <property type="molecule type" value="Genomic_DNA"/>
</dbReference>
<evidence type="ECO:0000313" key="8">
    <source>
        <dbReference type="Proteomes" id="UP001154111"/>
    </source>
</evidence>
<keyword evidence="2" id="KW-0547">Nucleotide-binding</keyword>
<organism evidence="6 8">
    <name type="scientific">Erysipelothrix amsterdamensis</name>
    <dbReference type="NCBI Taxonomy" id="2929157"/>
    <lineage>
        <taxon>Bacteria</taxon>
        <taxon>Bacillati</taxon>
        <taxon>Bacillota</taxon>
        <taxon>Erysipelotrichia</taxon>
        <taxon>Erysipelotrichales</taxon>
        <taxon>Erysipelotrichaceae</taxon>
        <taxon>Erysipelothrix</taxon>
    </lineage>
</organism>
<name>A0AAU9VJ94_9FIRM</name>
<protein>
    <submittedName>
        <fullName evidence="6">ABC transporter ATP-binding protein</fullName>
        <ecNumber evidence="6">3.6.3.-</ecNumber>
    </submittedName>
</protein>
<dbReference type="SUPFAM" id="SSF52540">
    <property type="entry name" value="P-loop containing nucleoside triphosphate hydrolases"/>
    <property type="match status" value="1"/>
</dbReference>
<sequence>MNFAVLDRICVSYDGKHNVLQDLDLEIREGELLSLLGPSGCGKSTTLRTIAGFNTIRSGTFYVEDKKMNDVKTNDRDFGMVFQSYALFPHLSIRENIAFGLKQRKVNRDTIHYEVESMAKTCGLTEFLDRYPSQLSGGQQQRVALARALVIKPKLLLLDEPLSNLDAQLRIQMREEIRRIQQELKITTVFVTHDQDECFAISDRVAIMNNGKIEQLDAPEVIYSNPKTHYVAEFVGFENIKQIEDMKFLNNGKGLVSSEESLGSTSFGIRPSELVLGTGINELSGKVVSVAYLGSCYQYQVITECGMFKLCTQEKLHIDSVVPFKLDPKSIIFI</sequence>
<evidence type="ECO:0000313" key="6">
    <source>
        <dbReference type="EMBL" id="CAH2762511.1"/>
    </source>
</evidence>
<evidence type="ECO:0000256" key="3">
    <source>
        <dbReference type="ARBA" id="ARBA00022840"/>
    </source>
</evidence>
<dbReference type="InterPro" id="IPR008995">
    <property type="entry name" value="Mo/tungstate-bd_C_term_dom"/>
</dbReference>
<dbReference type="SMART" id="SM00382">
    <property type="entry name" value="AAA"/>
    <property type="match status" value="1"/>
</dbReference>
<dbReference type="RefSeq" id="WP_254006491.1">
    <property type="nucleotide sequence ID" value="NZ_OW659477.1"/>
</dbReference>
<evidence type="ECO:0000256" key="2">
    <source>
        <dbReference type="ARBA" id="ARBA00022741"/>
    </source>
</evidence>
<dbReference type="InterPro" id="IPR003593">
    <property type="entry name" value="AAA+_ATPase"/>
</dbReference>
<dbReference type="InterPro" id="IPR003439">
    <property type="entry name" value="ABC_transporter-like_ATP-bd"/>
</dbReference>
<dbReference type="PROSITE" id="PS50893">
    <property type="entry name" value="ABC_TRANSPORTER_2"/>
    <property type="match status" value="1"/>
</dbReference>
<evidence type="ECO:0000256" key="1">
    <source>
        <dbReference type="ARBA" id="ARBA00022448"/>
    </source>
</evidence>
<dbReference type="FunFam" id="3.40.50.300:FF:000042">
    <property type="entry name" value="Maltose/maltodextrin ABC transporter, ATP-binding protein"/>
    <property type="match status" value="1"/>
</dbReference>
<feature type="domain" description="ABC transporter" evidence="4">
    <location>
        <begin position="1"/>
        <end position="235"/>
    </location>
</feature>
<dbReference type="AlphaFoldDB" id="A0AAU9VJ94"/>
<evidence type="ECO:0000313" key="7">
    <source>
        <dbReference type="Proteomes" id="UP001154095"/>
    </source>
</evidence>
<dbReference type="Gene3D" id="3.40.50.300">
    <property type="entry name" value="P-loop containing nucleotide triphosphate hydrolases"/>
    <property type="match status" value="1"/>
</dbReference>
<dbReference type="GO" id="GO:0140359">
    <property type="term" value="F:ABC-type transporter activity"/>
    <property type="evidence" value="ECO:0007669"/>
    <property type="project" value="UniProtKB-ARBA"/>
</dbReference>
<accession>A0AAU9VJ94</accession>
<dbReference type="InterPro" id="IPR013611">
    <property type="entry name" value="Transp-assoc_OB_typ2"/>
</dbReference>
<evidence type="ECO:0000313" key="5">
    <source>
        <dbReference type="EMBL" id="CAH2762486.1"/>
    </source>
</evidence>
<dbReference type="GO" id="GO:0016887">
    <property type="term" value="F:ATP hydrolysis activity"/>
    <property type="evidence" value="ECO:0007669"/>
    <property type="project" value="InterPro"/>
</dbReference>
<dbReference type="PROSITE" id="PS00211">
    <property type="entry name" value="ABC_TRANSPORTER_1"/>
    <property type="match status" value="1"/>
</dbReference>
<dbReference type="Pfam" id="PF00005">
    <property type="entry name" value="ABC_tran"/>
    <property type="match status" value="1"/>
</dbReference>
<evidence type="ECO:0000259" key="4">
    <source>
        <dbReference type="PROSITE" id="PS50893"/>
    </source>
</evidence>
<proteinExistence type="predicted"/>
<keyword evidence="3 6" id="KW-0067">ATP-binding</keyword>
<dbReference type="PANTHER" id="PTHR43875:SF1">
    <property type="entry name" value="OSMOPROTECTIVE COMPOUNDS UPTAKE ATP-BINDING PROTEIN GGTA"/>
    <property type="match status" value="1"/>
</dbReference>
<reference evidence="6" key="1">
    <citation type="submission" date="2022-04" db="EMBL/GenBank/DDBJ databases">
        <authorList>
            <person name="Forde T."/>
        </authorList>
    </citation>
    <scope>NUCLEOTIDE SEQUENCE</scope>
    <source>
        <strain evidence="6">A18Y016a</strain>
        <strain evidence="5">A18Y020d</strain>
    </source>
</reference>
<keyword evidence="6" id="KW-0378">Hydrolase</keyword>
<dbReference type="SUPFAM" id="SSF50331">
    <property type="entry name" value="MOP-like"/>
    <property type="match status" value="1"/>
</dbReference>
<dbReference type="Proteomes" id="UP001154095">
    <property type="component" value="Chromosome"/>
</dbReference>
<dbReference type="EMBL" id="OW659477">
    <property type="protein sequence ID" value="CAH2762511.1"/>
    <property type="molecule type" value="Genomic_DNA"/>
</dbReference>
<dbReference type="InterPro" id="IPR027417">
    <property type="entry name" value="P-loop_NTPase"/>
</dbReference>
<keyword evidence="1" id="KW-0813">Transport</keyword>
<dbReference type="GO" id="GO:0055052">
    <property type="term" value="C:ATP-binding cassette (ABC) transporter complex, substrate-binding subunit-containing"/>
    <property type="evidence" value="ECO:0007669"/>
    <property type="project" value="TreeGrafter"/>
</dbReference>
<keyword evidence="7" id="KW-1185">Reference proteome</keyword>